<feature type="region of interest" description="G2" evidence="16">
    <location>
        <begin position="130"/>
        <end position="134"/>
    </location>
</feature>
<organism evidence="18 19">
    <name type="scientific">Xenopus laevis</name>
    <name type="common">African clawed frog</name>
    <dbReference type="NCBI Taxonomy" id="8355"/>
    <lineage>
        <taxon>Eukaryota</taxon>
        <taxon>Metazoa</taxon>
        <taxon>Chordata</taxon>
        <taxon>Craniata</taxon>
        <taxon>Vertebrata</taxon>
        <taxon>Euteleostomi</taxon>
        <taxon>Amphibia</taxon>
        <taxon>Batrachia</taxon>
        <taxon>Anura</taxon>
        <taxon>Pipoidea</taxon>
        <taxon>Pipidae</taxon>
        <taxon>Xenopodinae</taxon>
        <taxon>Xenopus</taxon>
        <taxon>Xenopus</taxon>
    </lineage>
</organism>
<evidence type="ECO:0000256" key="12">
    <source>
        <dbReference type="ARBA" id="ARBA00023134"/>
    </source>
</evidence>
<dbReference type="GO" id="GO:0005743">
    <property type="term" value="C:mitochondrial inner membrane"/>
    <property type="evidence" value="ECO:0007669"/>
    <property type="project" value="UniProtKB-SubCell"/>
</dbReference>
<evidence type="ECO:0000256" key="6">
    <source>
        <dbReference type="ARBA" id="ARBA00022730"/>
    </source>
</evidence>
<gene>
    <name evidence="19 20" type="primary">eral1.L</name>
</gene>
<dbReference type="Proteomes" id="UP000186698">
    <property type="component" value="Chromosome 3L"/>
</dbReference>
<feature type="region of interest" description="Disordered" evidence="17">
    <location>
        <begin position="261"/>
        <end position="301"/>
    </location>
</feature>
<keyword evidence="12 16" id="KW-0342">GTP-binding</keyword>
<keyword evidence="8" id="KW-0999">Mitochondrion inner membrane</keyword>
<keyword evidence="18" id="KW-1185">Reference proteome</keyword>
<dbReference type="PRINTS" id="PR00326">
    <property type="entry name" value="GTP1OBG"/>
</dbReference>
<evidence type="ECO:0000256" key="9">
    <source>
        <dbReference type="ARBA" id="ARBA00022884"/>
    </source>
</evidence>
<dbReference type="InterPro" id="IPR004044">
    <property type="entry name" value="KH_dom_type_2"/>
</dbReference>
<dbReference type="Gene3D" id="3.30.300.20">
    <property type="match status" value="1"/>
</dbReference>
<feature type="region of interest" description="G1" evidence="16">
    <location>
        <begin position="104"/>
        <end position="111"/>
    </location>
</feature>
<comment type="similarity">
    <text evidence="3 16">Belongs to the TRAFAC class TrmE-Era-EngA-EngB-Septin-like GTPase superfamily. Era GTPase family.</text>
</comment>
<evidence type="ECO:0000313" key="19">
    <source>
        <dbReference type="RefSeq" id="XP_018107825.1"/>
    </source>
</evidence>
<evidence type="ECO:0000256" key="5">
    <source>
        <dbReference type="ARBA" id="ARBA00022517"/>
    </source>
</evidence>
<feature type="compositionally biased region" description="Polar residues" evidence="17">
    <location>
        <begin position="285"/>
        <end position="301"/>
    </location>
</feature>
<dbReference type="GO" id="GO:0005759">
    <property type="term" value="C:mitochondrial matrix"/>
    <property type="evidence" value="ECO:0000318"/>
    <property type="project" value="GO_Central"/>
</dbReference>
<proteinExistence type="inferred from homology"/>
<dbReference type="STRING" id="8355.A0A1L8GY73"/>
<dbReference type="InterPro" id="IPR005662">
    <property type="entry name" value="GTPase_Era-like"/>
</dbReference>
<feature type="region of interest" description="G4" evidence="16">
    <location>
        <begin position="220"/>
        <end position="223"/>
    </location>
</feature>
<comment type="function">
    <text evidence="14">Probable GTPase that plays a role in the mitochondrial ribosomal small subunit assembly. Specifically binds the 12S mitochondrial rRNA (12S mt-rRNA) to a 33 nucleotide section delineating the 3' terminal stem-loop region. May act as a chaperone that protects the 12S mt-rRNA on the 28S mitoribosomal subunit during ribosomal small subunit assembly.</text>
</comment>
<keyword evidence="9" id="KW-0694">RNA-binding</keyword>
<dbReference type="InterPro" id="IPR027417">
    <property type="entry name" value="P-loop_NTPase"/>
</dbReference>
<dbReference type="Pfam" id="PF01926">
    <property type="entry name" value="MMR_HSR1"/>
    <property type="match status" value="1"/>
</dbReference>
<dbReference type="InterPro" id="IPR006073">
    <property type="entry name" value="GTP-bd"/>
</dbReference>
<evidence type="ECO:0000256" key="15">
    <source>
        <dbReference type="ARBA" id="ARBA00030975"/>
    </source>
</evidence>
<evidence type="ECO:0000256" key="13">
    <source>
        <dbReference type="ARBA" id="ARBA00023136"/>
    </source>
</evidence>
<dbReference type="PANTHER" id="PTHR42698:SF1">
    <property type="entry name" value="GTPASE ERA, MITOCHONDRIAL"/>
    <property type="match status" value="1"/>
</dbReference>
<dbReference type="Pfam" id="PF07650">
    <property type="entry name" value="KH_2"/>
    <property type="match status" value="1"/>
</dbReference>
<dbReference type="RefSeq" id="XP_018107825.1">
    <property type="nucleotide sequence ID" value="XM_018252336.2"/>
</dbReference>
<dbReference type="GO" id="GO:0000028">
    <property type="term" value="P:ribosomal small subunit assembly"/>
    <property type="evidence" value="ECO:0000318"/>
    <property type="project" value="GO_Central"/>
</dbReference>
<sequence length="455" mass="50527">MWPSMLCSLRVCSTIAWSASRTGVHSSLLKRRLTQRLNVLVSCVHGKDSAIKHLLGVNEETTSSDHLCQHPPAVSYDKVEHDSLLIHRPDQPVNAKVLRIAIIGAPNAGKSTLSNQLLGRKVFPVSKKVHTTRCQAQGVITEGETQLILLDTPGMVTASKVKRHNLEKSLLHDPWQSMESADLVLVLLDVSDHWTRCSLNFEVLKCLSQYQNIPSILVMNKVDLIKQKGILLDLTNQLTEGIVNGKKIVIKSLAKASQNRDAKANVASSPSTQIQDDTGPLKESNLVTESPQVTGDSAASISERNQDFRDLKGKKGWPHFQDVFMLSAVNGDEVQTLKRYLMSLAKPGEWEYHSDVVTSQSPQEICNNIIREKLLEYLPQEVPYNVSQITEVWEEGPGGELVILQTLLVQKENHVKLLIGVGGQMIKRIALEAGQDLMNVFLCDVRVRLSVKVKK</sequence>
<name>A0A1L8GY73_XENLA</name>
<evidence type="ECO:0000256" key="7">
    <source>
        <dbReference type="ARBA" id="ARBA00022741"/>
    </source>
</evidence>
<dbReference type="SUPFAM" id="SSF52540">
    <property type="entry name" value="P-loop containing nucleoside triphosphate hydrolases"/>
    <property type="match status" value="1"/>
</dbReference>
<evidence type="ECO:0000256" key="3">
    <source>
        <dbReference type="ARBA" id="ARBA00007921"/>
    </source>
</evidence>
<evidence type="ECO:0000313" key="20">
    <source>
        <dbReference type="Xenbase" id="XB-GENE-5887358"/>
    </source>
</evidence>
<dbReference type="InterPro" id="IPR005225">
    <property type="entry name" value="Small_GTP-bd"/>
</dbReference>
<dbReference type="HAMAP" id="MF_00367">
    <property type="entry name" value="GTPase_Era"/>
    <property type="match status" value="1"/>
</dbReference>
<evidence type="ECO:0000256" key="16">
    <source>
        <dbReference type="PROSITE-ProRule" id="PRU01050"/>
    </source>
</evidence>
<dbReference type="PaxDb" id="8355-A0A1L8GY73"/>
<dbReference type="CDD" id="cd04163">
    <property type="entry name" value="Era"/>
    <property type="match status" value="1"/>
</dbReference>
<evidence type="ECO:0000256" key="10">
    <source>
        <dbReference type="ARBA" id="ARBA00022946"/>
    </source>
</evidence>
<dbReference type="FunFam" id="3.30.300.20:FF:000016">
    <property type="entry name" value="GTPase Era, mitochondrial isoform 1"/>
    <property type="match status" value="1"/>
</dbReference>
<evidence type="ECO:0000256" key="4">
    <source>
        <dbReference type="ARBA" id="ARBA00019149"/>
    </source>
</evidence>
<keyword evidence="11" id="KW-0496">Mitochondrion</keyword>
<dbReference type="KEGG" id="xla:100127247"/>
<evidence type="ECO:0000313" key="18">
    <source>
        <dbReference type="Proteomes" id="UP000186698"/>
    </source>
</evidence>
<evidence type="ECO:0000256" key="11">
    <source>
        <dbReference type="ARBA" id="ARBA00023128"/>
    </source>
</evidence>
<dbReference type="CTD" id="100127247"/>
<dbReference type="GO" id="GO:0005525">
    <property type="term" value="F:GTP binding"/>
    <property type="evidence" value="ECO:0007669"/>
    <property type="project" value="UniProtKB-UniRule"/>
</dbReference>
<feature type="region of interest" description="G3" evidence="16">
    <location>
        <begin position="151"/>
        <end position="154"/>
    </location>
</feature>
<evidence type="ECO:0000256" key="14">
    <source>
        <dbReference type="ARBA" id="ARBA00025227"/>
    </source>
</evidence>
<keyword evidence="7 16" id="KW-0547">Nucleotide-binding</keyword>
<evidence type="ECO:0000256" key="17">
    <source>
        <dbReference type="SAM" id="MobiDB-lite"/>
    </source>
</evidence>
<dbReference type="PANTHER" id="PTHR42698">
    <property type="entry name" value="GTPASE ERA"/>
    <property type="match status" value="1"/>
</dbReference>
<dbReference type="Gene3D" id="3.40.50.300">
    <property type="entry name" value="P-loop containing nucleotide triphosphate hydrolases"/>
    <property type="match status" value="1"/>
</dbReference>
<dbReference type="OMA" id="WAEVDVI"/>
<keyword evidence="6" id="KW-0699">rRNA-binding</keyword>
<protein>
    <recommendedName>
        <fullName evidence="4">GTPase Era, mitochondrial</fullName>
    </recommendedName>
    <alternativeName>
        <fullName evidence="15">ERA-like protein 1</fullName>
    </alternativeName>
</protein>
<dbReference type="AlphaFoldDB" id="A0A1L8GY73"/>
<dbReference type="CDD" id="cd22534">
    <property type="entry name" value="KH-II_Era"/>
    <property type="match status" value="1"/>
</dbReference>
<dbReference type="Xenbase" id="XB-GENE-5887358">
    <property type="gene designation" value="eral1.L"/>
</dbReference>
<accession>A0A1L8GY73</accession>
<keyword evidence="10" id="KW-0809">Transit peptide</keyword>
<dbReference type="Bgee" id="100127247">
    <property type="expression patterns" value="Expressed in zone of skin and 19 other cell types or tissues"/>
</dbReference>
<keyword evidence="5" id="KW-0690">Ribosome biogenesis</keyword>
<dbReference type="InterPro" id="IPR030388">
    <property type="entry name" value="G_ERA_dom"/>
</dbReference>
<dbReference type="AGR" id="Xenbase:XB-GENE-5887358"/>
<reference evidence="19" key="1">
    <citation type="submission" date="2025-08" db="UniProtKB">
        <authorList>
            <consortium name="RefSeq"/>
        </authorList>
    </citation>
    <scope>IDENTIFICATION</scope>
    <source>
        <strain evidence="19">J_2021</strain>
        <tissue evidence="19">Erythrocytes</tissue>
    </source>
</reference>
<evidence type="ECO:0000256" key="2">
    <source>
        <dbReference type="ARBA" id="ARBA00004637"/>
    </source>
</evidence>
<evidence type="ECO:0000256" key="8">
    <source>
        <dbReference type="ARBA" id="ARBA00022792"/>
    </source>
</evidence>
<dbReference type="NCBIfam" id="TIGR00231">
    <property type="entry name" value="small_GTP"/>
    <property type="match status" value="1"/>
</dbReference>
<evidence type="ECO:0000256" key="1">
    <source>
        <dbReference type="ARBA" id="ARBA00004305"/>
    </source>
</evidence>
<dbReference type="GeneID" id="100127247"/>
<dbReference type="GO" id="GO:0043024">
    <property type="term" value="F:ribosomal small subunit binding"/>
    <property type="evidence" value="ECO:0000318"/>
    <property type="project" value="GO_Central"/>
</dbReference>
<dbReference type="OrthoDB" id="8954335at2759"/>
<comment type="subcellular location">
    <subcellularLocation>
        <location evidence="2">Mitochondrion inner membrane</location>
        <topology evidence="2">Peripheral membrane protein</topology>
    </subcellularLocation>
    <subcellularLocation>
        <location evidence="1">Mitochondrion matrix</location>
    </subcellularLocation>
</comment>
<feature type="region of interest" description="G5" evidence="16">
    <location>
        <begin position="326"/>
        <end position="328"/>
    </location>
</feature>
<dbReference type="FunFam" id="3.40.50.300:FF:002220">
    <property type="entry name" value="GTPase Era, mitochondrial"/>
    <property type="match status" value="1"/>
</dbReference>
<feature type="compositionally biased region" description="Polar residues" evidence="17">
    <location>
        <begin position="266"/>
        <end position="276"/>
    </location>
</feature>
<dbReference type="PROSITE" id="PS51713">
    <property type="entry name" value="G_ERA"/>
    <property type="match status" value="1"/>
</dbReference>
<dbReference type="InterPro" id="IPR015946">
    <property type="entry name" value="KH_dom-like_a/b"/>
</dbReference>
<keyword evidence="13" id="KW-0472">Membrane</keyword>
<dbReference type="GO" id="GO:0019843">
    <property type="term" value="F:rRNA binding"/>
    <property type="evidence" value="ECO:0000318"/>
    <property type="project" value="GO_Central"/>
</dbReference>